<dbReference type="AlphaFoldDB" id="A0A9P6WT31"/>
<feature type="compositionally biased region" description="Basic and acidic residues" evidence="1">
    <location>
        <begin position="61"/>
        <end position="71"/>
    </location>
</feature>
<reference evidence="2" key="1">
    <citation type="journal article" date="2020" name="Microb. Genom.">
        <title>Genetic diversity of clinical and environmental Mucorales isolates obtained from an investigation of mucormycosis cases among solid organ transplant recipients.</title>
        <authorList>
            <person name="Nguyen M.H."/>
            <person name="Kaul D."/>
            <person name="Muto C."/>
            <person name="Cheng S.J."/>
            <person name="Richter R.A."/>
            <person name="Bruno V.M."/>
            <person name="Liu G."/>
            <person name="Beyhan S."/>
            <person name="Sundermann A.J."/>
            <person name="Mounaud S."/>
            <person name="Pasculle A.W."/>
            <person name="Nierman W.C."/>
            <person name="Driscoll E."/>
            <person name="Cumbie R."/>
            <person name="Clancy C.J."/>
            <person name="Dupont C.L."/>
        </authorList>
    </citation>
    <scope>NUCLEOTIDE SEQUENCE</scope>
    <source>
        <strain evidence="2">GL11</strain>
    </source>
</reference>
<proteinExistence type="predicted"/>
<sequence>MIRLTQALSLSEDAVPERVDREEQRQAEHAQAVDQRVQHVDADLAAVGDRFNRPQTLQGAEHQHQHGDLHQAHQQPHGGVVAVFDEVAHPQVKQRRLDQRFEEPLLAGPEELTKRIHDQ</sequence>
<feature type="compositionally biased region" description="Basic and acidic residues" evidence="1">
    <location>
        <begin position="15"/>
        <end position="28"/>
    </location>
</feature>
<protein>
    <submittedName>
        <fullName evidence="2">Uncharacterized protein</fullName>
    </submittedName>
</protein>
<gene>
    <name evidence="2" type="ORF">G6F64_014933</name>
</gene>
<evidence type="ECO:0000313" key="2">
    <source>
        <dbReference type="EMBL" id="KAG1275269.1"/>
    </source>
</evidence>
<dbReference type="EMBL" id="JAANQT010010287">
    <property type="protein sequence ID" value="KAG1275269.1"/>
    <property type="molecule type" value="Genomic_DNA"/>
</dbReference>
<comment type="caution">
    <text evidence="2">The sequence shown here is derived from an EMBL/GenBank/DDBJ whole genome shotgun (WGS) entry which is preliminary data.</text>
</comment>
<evidence type="ECO:0000313" key="3">
    <source>
        <dbReference type="Proteomes" id="UP000716291"/>
    </source>
</evidence>
<feature type="region of interest" description="Disordered" evidence="1">
    <location>
        <begin position="9"/>
        <end position="76"/>
    </location>
</feature>
<name>A0A9P6WT31_RHIOR</name>
<dbReference type="Proteomes" id="UP000716291">
    <property type="component" value="Unassembled WGS sequence"/>
</dbReference>
<organism evidence="2 3">
    <name type="scientific">Rhizopus oryzae</name>
    <name type="common">Mucormycosis agent</name>
    <name type="synonym">Rhizopus arrhizus var. delemar</name>
    <dbReference type="NCBI Taxonomy" id="64495"/>
    <lineage>
        <taxon>Eukaryota</taxon>
        <taxon>Fungi</taxon>
        <taxon>Fungi incertae sedis</taxon>
        <taxon>Mucoromycota</taxon>
        <taxon>Mucoromycotina</taxon>
        <taxon>Mucoromycetes</taxon>
        <taxon>Mucorales</taxon>
        <taxon>Mucorineae</taxon>
        <taxon>Rhizopodaceae</taxon>
        <taxon>Rhizopus</taxon>
    </lineage>
</organism>
<keyword evidence="3" id="KW-1185">Reference proteome</keyword>
<accession>A0A9P6WT31</accession>
<evidence type="ECO:0000256" key="1">
    <source>
        <dbReference type="SAM" id="MobiDB-lite"/>
    </source>
</evidence>
<feature type="region of interest" description="Disordered" evidence="1">
    <location>
        <begin position="94"/>
        <end position="119"/>
    </location>
</feature>